<proteinExistence type="predicted"/>
<accession>A0A134AF36</accession>
<feature type="region of interest" description="Disordered" evidence="1">
    <location>
        <begin position="27"/>
        <end position="52"/>
    </location>
</feature>
<dbReference type="EMBL" id="LSDG01000031">
    <property type="protein sequence ID" value="KXB66332.1"/>
    <property type="molecule type" value="Genomic_DNA"/>
</dbReference>
<evidence type="ECO:0000256" key="1">
    <source>
        <dbReference type="SAM" id="MobiDB-lite"/>
    </source>
</evidence>
<organism evidence="2 3">
    <name type="scientific">Aedoeadaptatus coxii</name>
    <dbReference type="NCBI Taxonomy" id="755172"/>
    <lineage>
        <taxon>Bacteria</taxon>
        <taxon>Bacillati</taxon>
        <taxon>Bacillota</taxon>
        <taxon>Tissierellia</taxon>
        <taxon>Tissierellales</taxon>
        <taxon>Peptoniphilaceae</taxon>
        <taxon>Aedoeadaptatus</taxon>
    </lineage>
</organism>
<dbReference type="PATRIC" id="fig|755172.3.peg.1059"/>
<dbReference type="Proteomes" id="UP000070442">
    <property type="component" value="Unassembled WGS sequence"/>
</dbReference>
<sequence length="52" mass="5875">MRKQNLPAHAGVIPSTFFKVYRTLEPTRTRGGDPRTSAICRKMDGTYPHTRG</sequence>
<protein>
    <submittedName>
        <fullName evidence="2">Uncharacterized protein</fullName>
    </submittedName>
</protein>
<gene>
    <name evidence="2" type="ORF">HMPREF1863_01100</name>
</gene>
<evidence type="ECO:0000313" key="3">
    <source>
        <dbReference type="Proteomes" id="UP000070442"/>
    </source>
</evidence>
<name>A0A134AF36_9FIRM</name>
<keyword evidence="3" id="KW-1185">Reference proteome</keyword>
<reference evidence="3" key="1">
    <citation type="submission" date="2016-01" db="EMBL/GenBank/DDBJ databases">
        <authorList>
            <person name="Mitreva M."/>
            <person name="Pepin K.H."/>
            <person name="Mihindukulasuriya K.A."/>
            <person name="Fulton R."/>
            <person name="Fronick C."/>
            <person name="O'Laughlin M."/>
            <person name="Miner T."/>
            <person name="Herter B."/>
            <person name="Rosa B.A."/>
            <person name="Cordes M."/>
            <person name="Tomlinson C."/>
            <person name="Wollam A."/>
            <person name="Palsikar V.B."/>
            <person name="Mardis E.R."/>
            <person name="Wilson R.K."/>
        </authorList>
    </citation>
    <scope>NUCLEOTIDE SEQUENCE [LARGE SCALE GENOMIC DNA]</scope>
    <source>
        <strain evidence="3">DNF00729</strain>
    </source>
</reference>
<evidence type="ECO:0000313" key="2">
    <source>
        <dbReference type="EMBL" id="KXB66332.1"/>
    </source>
</evidence>
<comment type="caution">
    <text evidence="2">The sequence shown here is derived from an EMBL/GenBank/DDBJ whole genome shotgun (WGS) entry which is preliminary data.</text>
</comment>
<dbReference type="AlphaFoldDB" id="A0A134AF36"/>